<dbReference type="InterPro" id="IPR017452">
    <property type="entry name" value="GPCR_Rhodpsn_7TM"/>
</dbReference>
<evidence type="ECO:0000256" key="15">
    <source>
        <dbReference type="ARBA" id="ARBA00025402"/>
    </source>
</evidence>
<evidence type="ECO:0000256" key="11">
    <source>
        <dbReference type="ARBA" id="ARBA00023170"/>
    </source>
</evidence>
<evidence type="ECO:0000256" key="2">
    <source>
        <dbReference type="ARBA" id="ARBA00010663"/>
    </source>
</evidence>
<evidence type="ECO:0000256" key="4">
    <source>
        <dbReference type="ARBA" id="ARBA00022475"/>
    </source>
</evidence>
<dbReference type="SUPFAM" id="SSF81321">
    <property type="entry name" value="Family A G protein-coupled receptor-like"/>
    <property type="match status" value="1"/>
</dbReference>
<keyword evidence="10" id="KW-1015">Disulfide bond</keyword>
<dbReference type="Proteomes" id="UP000694941">
    <property type="component" value="Unplaced"/>
</dbReference>
<dbReference type="PRINTS" id="PR00237">
    <property type="entry name" value="GPCRRHODOPSN"/>
</dbReference>
<feature type="transmembrane region" description="Helical" evidence="18">
    <location>
        <begin position="323"/>
        <end position="344"/>
    </location>
</feature>
<evidence type="ECO:0000256" key="8">
    <source>
        <dbReference type="ARBA" id="ARBA00023136"/>
    </source>
</evidence>
<keyword evidence="8 18" id="KW-0472">Membrane</keyword>
<comment type="similarity">
    <text evidence="2 17">Belongs to the G-protein coupled receptor 1 family.</text>
</comment>
<protein>
    <recommendedName>
        <fullName evidence="3">Gastrin/cholecystokinin type B receptor</fullName>
    </recommendedName>
    <alternativeName>
        <fullName evidence="16">Cholecystokinin-2 receptor</fullName>
    </alternativeName>
</protein>
<feature type="transmembrane region" description="Helical" evidence="18">
    <location>
        <begin position="93"/>
        <end position="117"/>
    </location>
</feature>
<keyword evidence="13 17" id="KW-0807">Transducer</keyword>
<feature type="transmembrane region" description="Helical" evidence="18">
    <location>
        <begin position="129"/>
        <end position="150"/>
    </location>
</feature>
<dbReference type="SMART" id="SM01381">
    <property type="entry name" value="7TM_GPCR_Srsx"/>
    <property type="match status" value="1"/>
</dbReference>
<evidence type="ECO:0000256" key="13">
    <source>
        <dbReference type="ARBA" id="ARBA00023224"/>
    </source>
</evidence>
<evidence type="ECO:0000256" key="18">
    <source>
        <dbReference type="SAM" id="Phobius"/>
    </source>
</evidence>
<dbReference type="PROSITE" id="PS00237">
    <property type="entry name" value="G_PROTEIN_RECEP_F1_1"/>
    <property type="match status" value="1"/>
</dbReference>
<dbReference type="RefSeq" id="XP_013777380.1">
    <property type="nucleotide sequence ID" value="XM_013921926.1"/>
</dbReference>
<name>A0ABM1B976_LIMPO</name>
<evidence type="ECO:0000313" key="20">
    <source>
        <dbReference type="Proteomes" id="UP000694941"/>
    </source>
</evidence>
<organism evidence="20 21">
    <name type="scientific">Limulus polyphemus</name>
    <name type="common">Atlantic horseshoe crab</name>
    <dbReference type="NCBI Taxonomy" id="6850"/>
    <lineage>
        <taxon>Eukaryota</taxon>
        <taxon>Metazoa</taxon>
        <taxon>Ecdysozoa</taxon>
        <taxon>Arthropoda</taxon>
        <taxon>Chelicerata</taxon>
        <taxon>Merostomata</taxon>
        <taxon>Xiphosura</taxon>
        <taxon>Limulidae</taxon>
        <taxon>Limulus</taxon>
    </lineage>
</organism>
<proteinExistence type="inferred from homology"/>
<evidence type="ECO:0000256" key="10">
    <source>
        <dbReference type="ARBA" id="ARBA00023157"/>
    </source>
</evidence>
<dbReference type="Pfam" id="PF00001">
    <property type="entry name" value="7tm_1"/>
    <property type="match status" value="1"/>
</dbReference>
<reference evidence="21" key="1">
    <citation type="submission" date="2025-08" db="UniProtKB">
        <authorList>
            <consortium name="RefSeq"/>
        </authorList>
    </citation>
    <scope>IDENTIFICATION</scope>
    <source>
        <tissue evidence="21">Muscle</tissue>
    </source>
</reference>
<dbReference type="InterPro" id="IPR009126">
    <property type="entry name" value="Cholcskin_rcpt"/>
</dbReference>
<accession>A0ABM1B976</accession>
<feature type="domain" description="G-protein coupled receptors family 1 profile" evidence="19">
    <location>
        <begin position="71"/>
        <end position="382"/>
    </location>
</feature>
<keyword evidence="7 17" id="KW-0297">G-protein coupled receptor</keyword>
<dbReference type="Gene3D" id="1.20.1070.10">
    <property type="entry name" value="Rhodopsin 7-helix transmembrane proteins"/>
    <property type="match status" value="1"/>
</dbReference>
<evidence type="ECO:0000256" key="3">
    <source>
        <dbReference type="ARBA" id="ARBA00019090"/>
    </source>
</evidence>
<dbReference type="PANTHER" id="PTHR24238:SF75">
    <property type="entry name" value="CHOLECYSTOKININ-LIKE RECEPTOR AT 17D1-RELATED"/>
    <property type="match status" value="1"/>
</dbReference>
<evidence type="ECO:0000256" key="9">
    <source>
        <dbReference type="ARBA" id="ARBA00023139"/>
    </source>
</evidence>
<comment type="subcellular location">
    <subcellularLocation>
        <location evidence="1">Cell membrane</location>
        <topology evidence="1">Multi-pass membrane protein</topology>
    </subcellularLocation>
</comment>
<keyword evidence="20" id="KW-1185">Reference proteome</keyword>
<evidence type="ECO:0000256" key="7">
    <source>
        <dbReference type="ARBA" id="ARBA00023040"/>
    </source>
</evidence>
<feature type="transmembrane region" description="Helical" evidence="18">
    <location>
        <begin position="171"/>
        <end position="192"/>
    </location>
</feature>
<keyword evidence="12" id="KW-0325">Glycoprotein</keyword>
<comment type="function">
    <text evidence="15">Receptor for gastrin and cholecystokinin. The CCK-B receptors occur throughout the central nervous system where they modulate anxiety, analgesia, arousal, and neuroleptic activity. This receptor mediates its action by association with G proteins that activate a phosphatidylinositol-calcium second messenger system.</text>
</comment>
<dbReference type="PRINTS" id="PR00527">
    <property type="entry name" value="GASTRINR"/>
</dbReference>
<keyword evidence="6 18" id="KW-1133">Transmembrane helix</keyword>
<keyword evidence="9" id="KW-0564">Palmitate</keyword>
<dbReference type="PANTHER" id="PTHR24238">
    <property type="entry name" value="G-PROTEIN COUPLED RECEPTOR"/>
    <property type="match status" value="1"/>
</dbReference>
<feature type="transmembrane region" description="Helical" evidence="18">
    <location>
        <begin position="225"/>
        <end position="247"/>
    </location>
</feature>
<dbReference type="GeneID" id="106462049"/>
<evidence type="ECO:0000259" key="19">
    <source>
        <dbReference type="PROSITE" id="PS50262"/>
    </source>
</evidence>
<sequence>MANFSDSFKWTRYADDSDFLNFSFWEVQFYEYSNTTSKRPTYSSDGSTGTVEEKIRLILPYSFILLLAVVGNVLVIVTLAVNKRMRTITNVFLLNLAVSDLLLGVFCMPFTLVGVLMREFVFGDAMCRLIPYLQAVSVSVSAWTLVSMSVERYYAICHPLKSREWQTLSHAYRMIGAVWVGSIFCMLPIAVLSELQPLRGIDRFKCRESWPNEATEKLFNIFLDALLLVTPLLIMVITYSLITITLWRAMLPLGSRTEGIALQDVRDVQQPLTTRCTTVCGNLHRTSNNASRSRVHQNIGERDFYTIHSVNNHKRSLAQKKRVIKMLFVVVLEFFICWTPIHVINTVSLFNPTGVYGGLGYHGISFFQLLAYTSSCCNPITYCFMNSNFRKSFLTIFGCKSNRWHVQFSGSISGTFKTAVNHARVSDRAFSTT</sequence>
<keyword evidence="14" id="KW-0449">Lipoprotein</keyword>
<evidence type="ECO:0000313" key="21">
    <source>
        <dbReference type="RefSeq" id="XP_013777380.1"/>
    </source>
</evidence>
<dbReference type="InterPro" id="IPR000276">
    <property type="entry name" value="GPCR_Rhodpsn"/>
</dbReference>
<keyword evidence="5 17" id="KW-0812">Transmembrane</keyword>
<evidence type="ECO:0000256" key="14">
    <source>
        <dbReference type="ARBA" id="ARBA00023288"/>
    </source>
</evidence>
<dbReference type="PRINTS" id="PR01822">
    <property type="entry name" value="CCYSTOKININR"/>
</dbReference>
<dbReference type="PROSITE" id="PS50262">
    <property type="entry name" value="G_PROTEIN_RECEP_F1_2"/>
    <property type="match status" value="1"/>
</dbReference>
<feature type="transmembrane region" description="Helical" evidence="18">
    <location>
        <begin position="58"/>
        <end position="81"/>
    </location>
</feature>
<dbReference type="InterPro" id="IPR000314">
    <property type="entry name" value="Gastrin_rcpt"/>
</dbReference>
<evidence type="ECO:0000256" key="6">
    <source>
        <dbReference type="ARBA" id="ARBA00022989"/>
    </source>
</evidence>
<evidence type="ECO:0000256" key="17">
    <source>
        <dbReference type="RuleBase" id="RU000688"/>
    </source>
</evidence>
<evidence type="ECO:0000256" key="5">
    <source>
        <dbReference type="ARBA" id="ARBA00022692"/>
    </source>
</evidence>
<evidence type="ECO:0000256" key="12">
    <source>
        <dbReference type="ARBA" id="ARBA00023180"/>
    </source>
</evidence>
<evidence type="ECO:0000256" key="1">
    <source>
        <dbReference type="ARBA" id="ARBA00004651"/>
    </source>
</evidence>
<evidence type="ECO:0000256" key="16">
    <source>
        <dbReference type="ARBA" id="ARBA00031093"/>
    </source>
</evidence>
<keyword evidence="4" id="KW-1003">Cell membrane</keyword>
<gene>
    <name evidence="21" type="primary">LOC106462049</name>
</gene>
<keyword evidence="11 17" id="KW-0675">Receptor</keyword>
<feature type="transmembrane region" description="Helical" evidence="18">
    <location>
        <begin position="364"/>
        <end position="385"/>
    </location>
</feature>